<comment type="caution">
    <text evidence="1">The sequence shown here is derived from an EMBL/GenBank/DDBJ whole genome shotgun (WGS) entry which is preliminary data.</text>
</comment>
<dbReference type="Proteomes" id="UP000020492">
    <property type="component" value="Unassembled WGS sequence"/>
</dbReference>
<gene>
    <name evidence="1" type="ORF">DEIPH_ctg011orf0039</name>
</gene>
<dbReference type="AlphaFoldDB" id="A0A016QSX2"/>
<name>A0A016QSX2_9DEIO</name>
<proteinExistence type="predicted"/>
<dbReference type="EMBL" id="JHAC01000011">
    <property type="protein sequence ID" value="EYB69071.1"/>
    <property type="molecule type" value="Genomic_DNA"/>
</dbReference>
<protein>
    <submittedName>
        <fullName evidence="1">Uncharacterized protein</fullName>
    </submittedName>
</protein>
<evidence type="ECO:0000313" key="2">
    <source>
        <dbReference type="Proteomes" id="UP000020492"/>
    </source>
</evidence>
<evidence type="ECO:0000313" key="1">
    <source>
        <dbReference type="EMBL" id="EYB69071.1"/>
    </source>
</evidence>
<sequence>MTVALSTGTLLPPWQVHTLATDMNVLADAHLYGVETVAACLIRSGMTPSELRWRYG</sequence>
<dbReference type="PATRIC" id="fig|1476583.3.peg.664"/>
<accession>A0A016QSX2</accession>
<organism evidence="1 2">
    <name type="scientific">Deinococcus phoenicis</name>
    <dbReference type="NCBI Taxonomy" id="1476583"/>
    <lineage>
        <taxon>Bacteria</taxon>
        <taxon>Thermotogati</taxon>
        <taxon>Deinococcota</taxon>
        <taxon>Deinococci</taxon>
        <taxon>Deinococcales</taxon>
        <taxon>Deinococcaceae</taxon>
        <taxon>Deinococcus</taxon>
    </lineage>
</organism>
<dbReference type="STRING" id="1476583.DEIPH_ctg011orf0039"/>
<reference evidence="1 2" key="1">
    <citation type="submission" date="2014-03" db="EMBL/GenBank/DDBJ databases">
        <title>Draft genome sequence of Deinococcus phoenicis 1P10ME.</title>
        <authorList>
            <person name="Stepanov V.G."/>
            <person name="Vaishampayan P."/>
            <person name="Venkateswaran K."/>
            <person name="Fox G.E."/>
        </authorList>
    </citation>
    <scope>NUCLEOTIDE SEQUENCE [LARGE SCALE GENOMIC DNA]</scope>
    <source>
        <strain evidence="1 2">1P10ME</strain>
    </source>
</reference>
<keyword evidence="2" id="KW-1185">Reference proteome</keyword>